<dbReference type="Gene3D" id="1.20.1720.10">
    <property type="entry name" value="Multidrug resistance protein D"/>
    <property type="match status" value="1"/>
</dbReference>
<gene>
    <name evidence="10" type="ORF">OG469_17240</name>
</gene>
<dbReference type="Pfam" id="PF07690">
    <property type="entry name" value="MFS_1"/>
    <property type="match status" value="1"/>
</dbReference>
<keyword evidence="3" id="KW-1003">Cell membrane</keyword>
<feature type="transmembrane region" description="Helical" evidence="8">
    <location>
        <begin position="183"/>
        <end position="201"/>
    </location>
</feature>
<evidence type="ECO:0000256" key="3">
    <source>
        <dbReference type="ARBA" id="ARBA00022475"/>
    </source>
</evidence>
<dbReference type="Proteomes" id="UP001432014">
    <property type="component" value="Chromosome"/>
</dbReference>
<dbReference type="SUPFAM" id="SSF103473">
    <property type="entry name" value="MFS general substrate transporter"/>
    <property type="match status" value="1"/>
</dbReference>
<feature type="transmembrane region" description="Helical" evidence="8">
    <location>
        <begin position="155"/>
        <end position="177"/>
    </location>
</feature>
<feature type="transmembrane region" description="Helical" evidence="8">
    <location>
        <begin position="67"/>
        <end position="87"/>
    </location>
</feature>
<dbReference type="RefSeq" id="WP_329497646.1">
    <property type="nucleotide sequence ID" value="NZ_CP108460.1"/>
</dbReference>
<accession>A0ABZ1W8D5</accession>
<evidence type="ECO:0000256" key="4">
    <source>
        <dbReference type="ARBA" id="ARBA00022692"/>
    </source>
</evidence>
<dbReference type="InterPro" id="IPR036259">
    <property type="entry name" value="MFS_trans_sf"/>
</dbReference>
<name>A0ABZ1W8D5_9ACTN</name>
<feature type="transmembrane region" description="Helical" evidence="8">
    <location>
        <begin position="123"/>
        <end position="143"/>
    </location>
</feature>
<evidence type="ECO:0000313" key="10">
    <source>
        <dbReference type="EMBL" id="WUS57098.1"/>
    </source>
</evidence>
<feature type="transmembrane region" description="Helical" evidence="8">
    <location>
        <begin position="369"/>
        <end position="394"/>
    </location>
</feature>
<dbReference type="PROSITE" id="PS50850">
    <property type="entry name" value="MFS"/>
    <property type="match status" value="1"/>
</dbReference>
<feature type="transmembrane region" description="Helical" evidence="8">
    <location>
        <begin position="345"/>
        <end position="363"/>
    </location>
</feature>
<sequence length="463" mass="45233">MTTDPAVQQQSEAATPITLPAPAAPAISARSTGLRLGALFGPAVFGVTAAGVALPKVTAALHTTPAATAWVLTIHALALGIGTALFGRLGDALGVRTTLLAGSVVLLLGTGICVSSTNLGTLVAGRFVLAAGSGAMTSGALTLAASGDPASRPKVLAGFGGTMAAFSASATLMGGIITQWLSWRLTVVLPVLSLLAVPFCLRLATRPGSRKPVDITGAVLLTLTSAALLVLIQSPALSLSTPVVLVTALLVILGAGALALRVRRLPTGFVPKSLAGDRLFLLSAAVGVGVYGGLFAAMYAVPQVLVKSYGWSVLTVGFALLPGAVIGAVLSRAAGRISGTGGSRLLAGAAAASAVLLAAAGIYGGGAILLVAGASLGFAAFAVTQVVTTGLMSARIPPAQRGGAMGLLNLTFFVGGAVGSAAAGALSKSMTLTSALGLVAALPLVAALIALTLNGSAAQAKEA</sequence>
<evidence type="ECO:0000259" key="9">
    <source>
        <dbReference type="PROSITE" id="PS50850"/>
    </source>
</evidence>
<keyword evidence="7" id="KW-0046">Antibiotic resistance</keyword>
<protein>
    <submittedName>
        <fullName evidence="10">MFS transporter</fullName>
    </submittedName>
</protein>
<evidence type="ECO:0000256" key="7">
    <source>
        <dbReference type="ARBA" id="ARBA00023251"/>
    </source>
</evidence>
<keyword evidence="5 8" id="KW-1133">Transmembrane helix</keyword>
<keyword evidence="4 8" id="KW-0812">Transmembrane</keyword>
<evidence type="ECO:0000256" key="8">
    <source>
        <dbReference type="SAM" id="Phobius"/>
    </source>
</evidence>
<dbReference type="PANTHER" id="PTHR42718">
    <property type="entry name" value="MAJOR FACILITATOR SUPERFAMILY MULTIDRUG TRANSPORTER MFSC"/>
    <property type="match status" value="1"/>
</dbReference>
<feature type="domain" description="Major facilitator superfamily (MFS) profile" evidence="9">
    <location>
        <begin position="21"/>
        <end position="458"/>
    </location>
</feature>
<feature type="transmembrane region" description="Helical" evidence="8">
    <location>
        <begin position="432"/>
        <end position="453"/>
    </location>
</feature>
<comment type="subcellular location">
    <subcellularLocation>
        <location evidence="1">Cell membrane</location>
        <topology evidence="1">Multi-pass membrane protein</topology>
    </subcellularLocation>
</comment>
<feature type="transmembrane region" description="Helical" evidence="8">
    <location>
        <begin position="36"/>
        <end position="55"/>
    </location>
</feature>
<evidence type="ECO:0000256" key="2">
    <source>
        <dbReference type="ARBA" id="ARBA00022448"/>
    </source>
</evidence>
<keyword evidence="6 8" id="KW-0472">Membrane</keyword>
<evidence type="ECO:0000313" key="11">
    <source>
        <dbReference type="Proteomes" id="UP001432014"/>
    </source>
</evidence>
<evidence type="ECO:0000256" key="6">
    <source>
        <dbReference type="ARBA" id="ARBA00023136"/>
    </source>
</evidence>
<feature type="transmembrane region" description="Helical" evidence="8">
    <location>
        <begin position="406"/>
        <end position="426"/>
    </location>
</feature>
<dbReference type="PRINTS" id="PR01036">
    <property type="entry name" value="TCRTETB"/>
</dbReference>
<organism evidence="10 11">
    <name type="scientific">Kitasatospora herbaricolor</name>
    <dbReference type="NCBI Taxonomy" id="68217"/>
    <lineage>
        <taxon>Bacteria</taxon>
        <taxon>Bacillati</taxon>
        <taxon>Actinomycetota</taxon>
        <taxon>Actinomycetes</taxon>
        <taxon>Kitasatosporales</taxon>
        <taxon>Streptomycetaceae</taxon>
        <taxon>Kitasatospora</taxon>
    </lineage>
</organism>
<feature type="transmembrane region" description="Helical" evidence="8">
    <location>
        <begin position="239"/>
        <end position="260"/>
    </location>
</feature>
<dbReference type="InterPro" id="IPR020846">
    <property type="entry name" value="MFS_dom"/>
</dbReference>
<dbReference type="PANTHER" id="PTHR42718:SF46">
    <property type="entry name" value="BLR6921 PROTEIN"/>
    <property type="match status" value="1"/>
</dbReference>
<dbReference type="InterPro" id="IPR011701">
    <property type="entry name" value="MFS"/>
</dbReference>
<keyword evidence="11" id="KW-1185">Reference proteome</keyword>
<keyword evidence="2" id="KW-0813">Transport</keyword>
<dbReference type="Gene3D" id="1.20.1250.20">
    <property type="entry name" value="MFS general substrate transporter like domains"/>
    <property type="match status" value="1"/>
</dbReference>
<feature type="transmembrane region" description="Helical" evidence="8">
    <location>
        <begin position="313"/>
        <end position="333"/>
    </location>
</feature>
<proteinExistence type="predicted"/>
<feature type="transmembrane region" description="Helical" evidence="8">
    <location>
        <begin position="99"/>
        <end position="117"/>
    </location>
</feature>
<feature type="transmembrane region" description="Helical" evidence="8">
    <location>
        <begin position="280"/>
        <end position="301"/>
    </location>
</feature>
<dbReference type="EMBL" id="CP108482">
    <property type="protein sequence ID" value="WUS57098.1"/>
    <property type="molecule type" value="Genomic_DNA"/>
</dbReference>
<feature type="transmembrane region" description="Helical" evidence="8">
    <location>
        <begin position="213"/>
        <end position="233"/>
    </location>
</feature>
<evidence type="ECO:0000256" key="5">
    <source>
        <dbReference type="ARBA" id="ARBA00022989"/>
    </source>
</evidence>
<evidence type="ECO:0000256" key="1">
    <source>
        <dbReference type="ARBA" id="ARBA00004651"/>
    </source>
</evidence>
<reference evidence="10 11" key="1">
    <citation type="submission" date="2022-10" db="EMBL/GenBank/DDBJ databases">
        <title>The complete genomes of actinobacterial strains from the NBC collection.</title>
        <authorList>
            <person name="Joergensen T.S."/>
            <person name="Alvarez Arevalo M."/>
            <person name="Sterndorff E.B."/>
            <person name="Faurdal D."/>
            <person name="Vuksanovic O."/>
            <person name="Mourched A.-S."/>
            <person name="Charusanti P."/>
            <person name="Shaw S."/>
            <person name="Blin K."/>
            <person name="Weber T."/>
        </authorList>
    </citation>
    <scope>NUCLEOTIDE SEQUENCE [LARGE SCALE GENOMIC DNA]</scope>
    <source>
        <strain evidence="10 11">NBC_01247</strain>
    </source>
</reference>